<evidence type="ECO:0000313" key="4">
    <source>
        <dbReference type="Proteomes" id="UP000663855"/>
    </source>
</evidence>
<keyword evidence="1" id="KW-0812">Transmembrane</keyword>
<evidence type="ECO:0000313" key="3">
    <source>
        <dbReference type="EMBL" id="CAF5045094.1"/>
    </source>
</evidence>
<dbReference type="Proteomes" id="UP000681967">
    <property type="component" value="Unassembled WGS sequence"/>
</dbReference>
<comment type="caution">
    <text evidence="2">The sequence shown here is derived from an EMBL/GenBank/DDBJ whole genome shotgun (WGS) entry which is preliminary data.</text>
</comment>
<keyword evidence="1" id="KW-1133">Transmembrane helix</keyword>
<dbReference type="AlphaFoldDB" id="A0A815M939"/>
<dbReference type="EMBL" id="CAJOBH010224801">
    <property type="protein sequence ID" value="CAF5045094.1"/>
    <property type="molecule type" value="Genomic_DNA"/>
</dbReference>
<evidence type="ECO:0000256" key="1">
    <source>
        <dbReference type="SAM" id="Phobius"/>
    </source>
</evidence>
<protein>
    <submittedName>
        <fullName evidence="2">Uncharacterized protein</fullName>
    </submittedName>
</protein>
<proteinExistence type="predicted"/>
<reference evidence="2" key="1">
    <citation type="submission" date="2021-02" db="EMBL/GenBank/DDBJ databases">
        <authorList>
            <person name="Nowell W R."/>
        </authorList>
    </citation>
    <scope>NUCLEOTIDE SEQUENCE</scope>
</reference>
<organism evidence="2 4">
    <name type="scientific">Rotaria magnacalcarata</name>
    <dbReference type="NCBI Taxonomy" id="392030"/>
    <lineage>
        <taxon>Eukaryota</taxon>
        <taxon>Metazoa</taxon>
        <taxon>Spiralia</taxon>
        <taxon>Gnathifera</taxon>
        <taxon>Rotifera</taxon>
        <taxon>Eurotatoria</taxon>
        <taxon>Bdelloidea</taxon>
        <taxon>Philodinida</taxon>
        <taxon>Philodinidae</taxon>
        <taxon>Rotaria</taxon>
    </lineage>
</organism>
<keyword evidence="1" id="KW-0472">Membrane</keyword>
<gene>
    <name evidence="3" type="ORF">BYL167_LOCUS57382</name>
    <name evidence="2" type="ORF">CJN711_LOCUS22814</name>
</gene>
<dbReference type="Proteomes" id="UP000663855">
    <property type="component" value="Unassembled WGS sequence"/>
</dbReference>
<name>A0A815M939_9BILA</name>
<feature type="transmembrane region" description="Helical" evidence="1">
    <location>
        <begin position="167"/>
        <end position="188"/>
    </location>
</feature>
<accession>A0A815M939</accession>
<evidence type="ECO:0000313" key="2">
    <source>
        <dbReference type="EMBL" id="CAF1417360.1"/>
    </source>
</evidence>
<feature type="transmembrane region" description="Helical" evidence="1">
    <location>
        <begin position="141"/>
        <end position="161"/>
    </location>
</feature>
<dbReference type="EMBL" id="CAJNOV010010704">
    <property type="protein sequence ID" value="CAF1417360.1"/>
    <property type="molecule type" value="Genomic_DNA"/>
</dbReference>
<feature type="transmembrane region" description="Helical" evidence="1">
    <location>
        <begin position="195"/>
        <end position="216"/>
    </location>
</feature>
<sequence length="229" mass="26189">MFKNTHDHVQRNITGRLPSPIRKSVEKYVKCNLTQGQIKTALSVDYPTASVPAHQILNSITYARRKNNPEIFSIYDFNQWCMNHKYDDKSLHSTFVPYYSINNIDDIFVFFTTKQLIQQIKYSSLLQVDATYKLIWNDLPLLVLGAPLSLFLVLISHIASFGAQMSYFSVLISHIAHFGAQLSLFLVLKSHVSTLVLICLFFGAQNTFFPFVPFILVKMPVIEYAAKIS</sequence>